<dbReference type="EMBL" id="BAAAHC010000013">
    <property type="protein sequence ID" value="GAA0531300.1"/>
    <property type="molecule type" value="Genomic_DNA"/>
</dbReference>
<dbReference type="AlphaFoldDB" id="A0A917JWA1"/>
<proteinExistence type="predicted"/>
<dbReference type="Pfam" id="PF12680">
    <property type="entry name" value="SnoaL_2"/>
    <property type="match status" value="1"/>
</dbReference>
<dbReference type="SUPFAM" id="SSF54427">
    <property type="entry name" value="NTF2-like"/>
    <property type="match status" value="1"/>
</dbReference>
<reference evidence="2" key="5">
    <citation type="submission" date="2023-12" db="EMBL/GenBank/DDBJ databases">
        <authorList>
            <person name="Sun Q."/>
            <person name="Inoue M."/>
        </authorList>
    </citation>
    <scope>NUCLEOTIDE SEQUENCE</scope>
    <source>
        <strain evidence="2">JCM 10664</strain>
    </source>
</reference>
<comment type="caution">
    <text evidence="3">The sequence shown here is derived from an EMBL/GenBank/DDBJ whole genome shotgun (WGS) entry which is preliminary data.</text>
</comment>
<dbReference type="Proteomes" id="UP001500220">
    <property type="component" value="Unassembled WGS sequence"/>
</dbReference>
<keyword evidence="5" id="KW-1185">Reference proteome</keyword>
<evidence type="ECO:0000313" key="4">
    <source>
        <dbReference type="Proteomes" id="UP000597989"/>
    </source>
</evidence>
<accession>A0A917JWA1</accession>
<evidence type="ECO:0000259" key="1">
    <source>
        <dbReference type="Pfam" id="PF12680"/>
    </source>
</evidence>
<evidence type="ECO:0000313" key="3">
    <source>
        <dbReference type="EMBL" id="GGI89147.1"/>
    </source>
</evidence>
<dbReference type="InterPro" id="IPR032710">
    <property type="entry name" value="NTF2-like_dom_sf"/>
</dbReference>
<dbReference type="Gene3D" id="3.10.450.50">
    <property type="match status" value="1"/>
</dbReference>
<feature type="domain" description="SnoaL-like" evidence="1">
    <location>
        <begin position="61"/>
        <end position="158"/>
    </location>
</feature>
<protein>
    <recommendedName>
        <fullName evidence="1">SnoaL-like domain-containing protein</fullName>
    </recommendedName>
</protein>
<sequence length="176" mass="20259">MLHHCLVQGLVLSDQDIENIVDQVLMPAVGLVVLHRQRMRDDEAGRTLRGMDRQRVRRWVADYERAWRASGTTALAEIFTADATYQQAPYLEPVSGLPAIARMWEAERSADEIFEMSSEVVAVDGDTAVVRVEVRYQAPVRQEYRDLWIARFAADGRCRAFEEWPFWPDKSYRADG</sequence>
<reference evidence="3 4" key="2">
    <citation type="journal article" date="2014" name="Int. J. Syst. Evol. Microbiol.">
        <title>Complete genome sequence of Corynebacterium casei LMG S-19264T (=DSM 44701T), isolated from a smear-ripened cheese.</title>
        <authorList>
            <consortium name="US DOE Joint Genome Institute (JGI-PGF)"/>
            <person name="Walter F."/>
            <person name="Albersmeier A."/>
            <person name="Kalinowski J."/>
            <person name="Ruckert C."/>
        </authorList>
    </citation>
    <scope>NUCLEOTIDE SEQUENCE [LARGE SCALE GENOMIC DNA]</scope>
    <source>
        <strain evidence="3 4">CGMCC 4.7206</strain>
    </source>
</reference>
<gene>
    <name evidence="2" type="ORF">GCM10009545_37260</name>
    <name evidence="3" type="ORF">GCM10011581_27820</name>
</gene>
<evidence type="ECO:0000313" key="2">
    <source>
        <dbReference type="EMBL" id="GAA0531300.1"/>
    </source>
</evidence>
<organism evidence="3 4">
    <name type="scientific">Saccharopolyspora thermophila</name>
    <dbReference type="NCBI Taxonomy" id="89367"/>
    <lineage>
        <taxon>Bacteria</taxon>
        <taxon>Bacillati</taxon>
        <taxon>Actinomycetota</taxon>
        <taxon>Actinomycetes</taxon>
        <taxon>Pseudonocardiales</taxon>
        <taxon>Pseudonocardiaceae</taxon>
        <taxon>Saccharopolyspora</taxon>
    </lineage>
</organism>
<dbReference type="Proteomes" id="UP000597989">
    <property type="component" value="Unassembled WGS sequence"/>
</dbReference>
<evidence type="ECO:0000313" key="5">
    <source>
        <dbReference type="Proteomes" id="UP001500220"/>
    </source>
</evidence>
<dbReference type="InterPro" id="IPR037401">
    <property type="entry name" value="SnoaL-like"/>
</dbReference>
<dbReference type="EMBL" id="BMMT01000009">
    <property type="protein sequence ID" value="GGI89147.1"/>
    <property type="molecule type" value="Genomic_DNA"/>
</dbReference>
<reference evidence="5" key="3">
    <citation type="journal article" date="2019" name="Int. J. Syst. Evol. Microbiol.">
        <title>The Global Catalogue of Microorganisms (GCM) 10K type strain sequencing project: providing services to taxonomists for standard genome sequencing and annotation.</title>
        <authorList>
            <consortium name="The Broad Institute Genomics Platform"/>
            <consortium name="The Broad Institute Genome Sequencing Center for Infectious Disease"/>
            <person name="Wu L."/>
            <person name="Ma J."/>
        </authorList>
    </citation>
    <scope>NUCLEOTIDE SEQUENCE [LARGE SCALE GENOMIC DNA]</scope>
    <source>
        <strain evidence="5">JCM 10664</strain>
    </source>
</reference>
<reference evidence="2" key="1">
    <citation type="journal article" date="2014" name="Int. J. Syst. Evol. Microbiol.">
        <title>Complete genome of a new Firmicutes species belonging to the dominant human colonic microbiota ('Ruminococcus bicirculans') reveals two chromosomes and a selective capacity to utilize plant glucans.</title>
        <authorList>
            <consortium name="NISC Comparative Sequencing Program"/>
            <person name="Wegmann U."/>
            <person name="Louis P."/>
            <person name="Goesmann A."/>
            <person name="Henrissat B."/>
            <person name="Duncan S.H."/>
            <person name="Flint H.J."/>
        </authorList>
    </citation>
    <scope>NUCLEOTIDE SEQUENCE</scope>
    <source>
        <strain evidence="2">JCM 10664</strain>
    </source>
</reference>
<reference evidence="3" key="4">
    <citation type="submission" date="2020-09" db="EMBL/GenBank/DDBJ databases">
        <authorList>
            <person name="Sun Q."/>
            <person name="Zhou Y."/>
        </authorList>
    </citation>
    <scope>NUCLEOTIDE SEQUENCE</scope>
    <source>
        <strain evidence="3">CGMCC 4.7206</strain>
    </source>
</reference>
<name>A0A917JWA1_9PSEU</name>
<dbReference type="RefSeq" id="WP_229680142.1">
    <property type="nucleotide sequence ID" value="NZ_BAAAHC010000013.1"/>
</dbReference>